<name>A0ABU6WYH6_9FABA</name>
<organism evidence="2 3">
    <name type="scientific">Stylosanthes scabra</name>
    <dbReference type="NCBI Taxonomy" id="79078"/>
    <lineage>
        <taxon>Eukaryota</taxon>
        <taxon>Viridiplantae</taxon>
        <taxon>Streptophyta</taxon>
        <taxon>Embryophyta</taxon>
        <taxon>Tracheophyta</taxon>
        <taxon>Spermatophyta</taxon>
        <taxon>Magnoliopsida</taxon>
        <taxon>eudicotyledons</taxon>
        <taxon>Gunneridae</taxon>
        <taxon>Pentapetalae</taxon>
        <taxon>rosids</taxon>
        <taxon>fabids</taxon>
        <taxon>Fabales</taxon>
        <taxon>Fabaceae</taxon>
        <taxon>Papilionoideae</taxon>
        <taxon>50 kb inversion clade</taxon>
        <taxon>dalbergioids sensu lato</taxon>
        <taxon>Dalbergieae</taxon>
        <taxon>Pterocarpus clade</taxon>
        <taxon>Stylosanthes</taxon>
    </lineage>
</organism>
<dbReference type="InterPro" id="IPR044824">
    <property type="entry name" value="MAIN-like"/>
</dbReference>
<dbReference type="EMBL" id="JASCZI010183431">
    <property type="protein sequence ID" value="MED6189378.1"/>
    <property type="molecule type" value="Genomic_DNA"/>
</dbReference>
<reference evidence="2 3" key="1">
    <citation type="journal article" date="2023" name="Plants (Basel)">
        <title>Bridging the Gap: Combining Genomics and Transcriptomics Approaches to Understand Stylosanthes scabra, an Orphan Legume from the Brazilian Caatinga.</title>
        <authorList>
            <person name="Ferreira-Neto J.R.C."/>
            <person name="da Silva M.D."/>
            <person name="Binneck E."/>
            <person name="de Melo N.F."/>
            <person name="da Silva R.H."/>
            <person name="de Melo A.L.T.M."/>
            <person name="Pandolfi V."/>
            <person name="Bustamante F.O."/>
            <person name="Brasileiro-Vidal A.C."/>
            <person name="Benko-Iseppon A.M."/>
        </authorList>
    </citation>
    <scope>NUCLEOTIDE SEQUENCE [LARGE SCALE GENOMIC DNA]</scope>
    <source>
        <tissue evidence="2">Leaves</tissue>
    </source>
</reference>
<evidence type="ECO:0000259" key="1">
    <source>
        <dbReference type="Pfam" id="PF10536"/>
    </source>
</evidence>
<evidence type="ECO:0000313" key="3">
    <source>
        <dbReference type="Proteomes" id="UP001341840"/>
    </source>
</evidence>
<dbReference type="PANTHER" id="PTHR46033">
    <property type="entry name" value="PROTEIN MAIN-LIKE 2"/>
    <property type="match status" value="1"/>
</dbReference>
<keyword evidence="3" id="KW-1185">Reference proteome</keyword>
<evidence type="ECO:0000313" key="2">
    <source>
        <dbReference type="EMBL" id="MED6189378.1"/>
    </source>
</evidence>
<gene>
    <name evidence="2" type="ORF">PIB30_095496</name>
</gene>
<proteinExistence type="predicted"/>
<dbReference type="Pfam" id="PF10536">
    <property type="entry name" value="PMD"/>
    <property type="match status" value="1"/>
</dbReference>
<dbReference type="Proteomes" id="UP001341840">
    <property type="component" value="Unassembled WGS sequence"/>
</dbReference>
<feature type="domain" description="Aminotransferase-like plant mobile" evidence="1">
    <location>
        <begin position="12"/>
        <end position="226"/>
    </location>
</feature>
<protein>
    <recommendedName>
        <fullName evidence="1">Aminotransferase-like plant mobile domain-containing protein</fullName>
    </recommendedName>
</protein>
<dbReference type="PANTHER" id="PTHR46033:SF8">
    <property type="entry name" value="PROTEIN MAINTENANCE OF MERISTEMS-LIKE"/>
    <property type="match status" value="1"/>
</dbReference>
<comment type="caution">
    <text evidence="2">The sequence shown here is derived from an EMBL/GenBank/DDBJ whole genome shotgun (WGS) entry which is preliminary data.</text>
</comment>
<accession>A0ABU6WYH6</accession>
<dbReference type="InterPro" id="IPR019557">
    <property type="entry name" value="AminoTfrase-like_pln_mobile"/>
</dbReference>
<sequence>MLHPVDDQVLALPDKSDNMVSVRWVPLLKCFDAWAQLSWGSAVLSYTYHHLCQAVDRDTTDIASCTPLIMSWIYQRLNGYQQLNRDNHERWMMQIRAKLDRLGVHEIACTPYDAPAWDALRPVWVLTQEEQRTWLAVVPIVCFMYVRMHHVDRLKRQLGGEQQISEDPVNLDGFLAVSARGEDQHWPTRHRQWYDDWRARFTDERQITITPTQYPAMPTQQYFDWW</sequence>